<dbReference type="EMBL" id="QRCT01000050">
    <property type="protein sequence ID" value="RDU21929.1"/>
    <property type="molecule type" value="Genomic_DNA"/>
</dbReference>
<name>A0A371AQU0_9FIRM</name>
<evidence type="ECO:0000256" key="1">
    <source>
        <dbReference type="SAM" id="Phobius"/>
    </source>
</evidence>
<organism evidence="2 3">
    <name type="scientific">Anaerosacchariphilus polymeriproducens</name>
    <dbReference type="NCBI Taxonomy" id="1812858"/>
    <lineage>
        <taxon>Bacteria</taxon>
        <taxon>Bacillati</taxon>
        <taxon>Bacillota</taxon>
        <taxon>Clostridia</taxon>
        <taxon>Lachnospirales</taxon>
        <taxon>Lachnospiraceae</taxon>
        <taxon>Anaerosacchariphilus</taxon>
    </lineage>
</organism>
<dbReference type="Proteomes" id="UP000255036">
    <property type="component" value="Unassembled WGS sequence"/>
</dbReference>
<reference evidence="2 3" key="1">
    <citation type="submission" date="2018-07" db="EMBL/GenBank/DDBJ databases">
        <title>Anaerosacharophilus polymeroproducens gen. nov. sp. nov., an anaerobic bacterium isolated from salt field.</title>
        <authorList>
            <person name="Kim W."/>
            <person name="Yang S.-H."/>
            <person name="Oh J."/>
            <person name="Lee J.-H."/>
            <person name="Kwon K.K."/>
        </authorList>
    </citation>
    <scope>NUCLEOTIDE SEQUENCE [LARGE SCALE GENOMIC DNA]</scope>
    <source>
        <strain evidence="2 3">MCWD5</strain>
    </source>
</reference>
<protein>
    <submittedName>
        <fullName evidence="2">Uncharacterized protein</fullName>
    </submittedName>
</protein>
<keyword evidence="3" id="KW-1185">Reference proteome</keyword>
<keyword evidence="1" id="KW-1133">Transmembrane helix</keyword>
<dbReference type="RefSeq" id="WP_115483092.1">
    <property type="nucleotide sequence ID" value="NZ_QRCT01000050.1"/>
</dbReference>
<feature type="transmembrane region" description="Helical" evidence="1">
    <location>
        <begin position="6"/>
        <end position="22"/>
    </location>
</feature>
<proteinExistence type="predicted"/>
<dbReference type="AlphaFoldDB" id="A0A371AQU0"/>
<evidence type="ECO:0000313" key="3">
    <source>
        <dbReference type="Proteomes" id="UP000255036"/>
    </source>
</evidence>
<accession>A0A371AQU0</accession>
<keyword evidence="1" id="KW-0812">Transmembrane</keyword>
<evidence type="ECO:0000313" key="2">
    <source>
        <dbReference type="EMBL" id="RDU21929.1"/>
    </source>
</evidence>
<comment type="caution">
    <text evidence="2">The sequence shown here is derived from an EMBL/GenBank/DDBJ whole genome shotgun (WGS) entry which is preliminary data.</text>
</comment>
<keyword evidence="1" id="KW-0472">Membrane</keyword>
<sequence>MNIGVFLIYVVVYAIMCLLMFRKNIIIDELNHEAEKDLEIIIRASIQISAMERRIEELEEEIERLKG</sequence>
<gene>
    <name evidence="2" type="ORF">DWV06_15435</name>
</gene>